<evidence type="ECO:0000256" key="1">
    <source>
        <dbReference type="ARBA" id="ARBA00022598"/>
    </source>
</evidence>
<dbReference type="InterPro" id="IPR042099">
    <property type="entry name" value="ANL_N_sf"/>
</dbReference>
<dbReference type="GO" id="GO:0005783">
    <property type="term" value="C:endoplasmic reticulum"/>
    <property type="evidence" value="ECO:0007669"/>
    <property type="project" value="TreeGrafter"/>
</dbReference>
<dbReference type="GO" id="GO:0005524">
    <property type="term" value="F:ATP binding"/>
    <property type="evidence" value="ECO:0007669"/>
    <property type="project" value="UniProtKB-KW"/>
</dbReference>
<dbReference type="EMBL" id="BGPR01001545">
    <property type="protein sequence ID" value="GBM56418.1"/>
    <property type="molecule type" value="Genomic_DNA"/>
</dbReference>
<comment type="caution">
    <text evidence="4">The sequence shown here is derived from an EMBL/GenBank/DDBJ whole genome shotgun (WGS) entry which is preliminary data.</text>
</comment>
<gene>
    <name evidence="4" type="primary">Acsl5_1</name>
    <name evidence="4" type="ORF">AVEN_56105_2</name>
</gene>
<proteinExistence type="predicted"/>
<protein>
    <submittedName>
        <fullName evidence="4">Long-chain-fatty-acid--CoA ligase 5</fullName>
    </submittedName>
</protein>
<keyword evidence="2" id="KW-0547">Nucleotide-binding</keyword>
<dbReference type="PANTHER" id="PTHR43272">
    <property type="entry name" value="LONG-CHAIN-FATTY-ACID--COA LIGASE"/>
    <property type="match status" value="1"/>
</dbReference>
<accession>A0A4Y2GV80</accession>
<dbReference type="GO" id="GO:0016020">
    <property type="term" value="C:membrane"/>
    <property type="evidence" value="ECO:0007669"/>
    <property type="project" value="TreeGrafter"/>
</dbReference>
<evidence type="ECO:0000256" key="3">
    <source>
        <dbReference type="ARBA" id="ARBA00022840"/>
    </source>
</evidence>
<organism evidence="4 5">
    <name type="scientific">Araneus ventricosus</name>
    <name type="common">Orbweaver spider</name>
    <name type="synonym">Epeira ventricosa</name>
    <dbReference type="NCBI Taxonomy" id="182803"/>
    <lineage>
        <taxon>Eukaryota</taxon>
        <taxon>Metazoa</taxon>
        <taxon>Ecdysozoa</taxon>
        <taxon>Arthropoda</taxon>
        <taxon>Chelicerata</taxon>
        <taxon>Arachnida</taxon>
        <taxon>Araneae</taxon>
        <taxon>Araneomorphae</taxon>
        <taxon>Entelegynae</taxon>
        <taxon>Araneoidea</taxon>
        <taxon>Araneidae</taxon>
        <taxon>Araneus</taxon>
    </lineage>
</organism>
<keyword evidence="3" id="KW-0067">ATP-binding</keyword>
<keyword evidence="1 4" id="KW-0436">Ligase</keyword>
<dbReference type="GO" id="GO:0004467">
    <property type="term" value="F:long-chain fatty acid-CoA ligase activity"/>
    <property type="evidence" value="ECO:0007669"/>
    <property type="project" value="TreeGrafter"/>
</dbReference>
<evidence type="ECO:0000313" key="5">
    <source>
        <dbReference type="Proteomes" id="UP000499080"/>
    </source>
</evidence>
<dbReference type="Gene3D" id="3.40.50.12780">
    <property type="entry name" value="N-terminal domain of ligase-like"/>
    <property type="match status" value="1"/>
</dbReference>
<dbReference type="SUPFAM" id="SSF56801">
    <property type="entry name" value="Acetyl-CoA synthetase-like"/>
    <property type="match status" value="1"/>
</dbReference>
<reference evidence="4 5" key="1">
    <citation type="journal article" date="2019" name="Sci. Rep.">
        <title>Orb-weaving spider Araneus ventricosus genome elucidates the spidroin gene catalogue.</title>
        <authorList>
            <person name="Kono N."/>
            <person name="Nakamura H."/>
            <person name="Ohtoshi R."/>
            <person name="Moran D.A.P."/>
            <person name="Shinohara A."/>
            <person name="Yoshida Y."/>
            <person name="Fujiwara M."/>
            <person name="Mori M."/>
            <person name="Tomita M."/>
            <person name="Arakawa K."/>
        </authorList>
    </citation>
    <scope>NUCLEOTIDE SEQUENCE [LARGE SCALE GENOMIC DNA]</scope>
</reference>
<keyword evidence="5" id="KW-1185">Reference proteome</keyword>
<dbReference type="PANTHER" id="PTHR43272:SF33">
    <property type="entry name" value="AMP-BINDING DOMAIN-CONTAINING PROTEIN-RELATED"/>
    <property type="match status" value="1"/>
</dbReference>
<evidence type="ECO:0000256" key="2">
    <source>
        <dbReference type="ARBA" id="ARBA00022741"/>
    </source>
</evidence>
<evidence type="ECO:0000313" key="4">
    <source>
        <dbReference type="EMBL" id="GBM56418.1"/>
    </source>
</evidence>
<dbReference type="AlphaFoldDB" id="A0A4Y2GV80"/>
<name>A0A4Y2GV80_ARAVE</name>
<sequence>MHLFQVCIKGHNVFKGYFKNPEKTVEAFDDEGWFHSGDIGMWLPNGTLKLIDRKKNIMKLSQGEYVALDRIESVYSASSYVSQIYVHGDSLKSFLVAVVIPSKEFVLLRCKENFESETWNEICKTPVKAIHTHPEAMTHEGGFLTAVQKTKREAWCKYFAEEIEAMYDSVQEIL</sequence>
<dbReference type="Proteomes" id="UP000499080">
    <property type="component" value="Unassembled WGS sequence"/>
</dbReference>